<proteinExistence type="predicted"/>
<dbReference type="OrthoDB" id="2756615at2759"/>
<name>A0A4Y7SJB4_COPMI</name>
<protein>
    <submittedName>
        <fullName evidence="1">Uncharacterized protein</fullName>
    </submittedName>
</protein>
<dbReference type="Proteomes" id="UP000298030">
    <property type="component" value="Unassembled WGS sequence"/>
</dbReference>
<sequence>MDCAGKNVQIIGRAPSTPNATFTYTIDDSVAVQNAFSSSPPTSSPTSTEAFSYKRWASISLPPDSRSHRLLVGDLPAGTSVDYAIVNVHESAQVSKELAIMDDAEGSLEWKGAWDEVKAEDISEEVAAYGGGAHSSREVGSEVKFSFIGASPPLPPTHSLTVIQ</sequence>
<gene>
    <name evidence="1" type="ORF">FA13DRAFT_1742146</name>
</gene>
<evidence type="ECO:0000313" key="2">
    <source>
        <dbReference type="Proteomes" id="UP000298030"/>
    </source>
</evidence>
<reference evidence="1 2" key="1">
    <citation type="journal article" date="2019" name="Nat. Ecol. Evol.">
        <title>Megaphylogeny resolves global patterns of mushroom evolution.</title>
        <authorList>
            <person name="Varga T."/>
            <person name="Krizsan K."/>
            <person name="Foldi C."/>
            <person name="Dima B."/>
            <person name="Sanchez-Garcia M."/>
            <person name="Sanchez-Ramirez S."/>
            <person name="Szollosi G.J."/>
            <person name="Szarkandi J.G."/>
            <person name="Papp V."/>
            <person name="Albert L."/>
            <person name="Andreopoulos W."/>
            <person name="Angelini C."/>
            <person name="Antonin V."/>
            <person name="Barry K.W."/>
            <person name="Bougher N.L."/>
            <person name="Buchanan P."/>
            <person name="Buyck B."/>
            <person name="Bense V."/>
            <person name="Catcheside P."/>
            <person name="Chovatia M."/>
            <person name="Cooper J."/>
            <person name="Damon W."/>
            <person name="Desjardin D."/>
            <person name="Finy P."/>
            <person name="Geml J."/>
            <person name="Haridas S."/>
            <person name="Hughes K."/>
            <person name="Justo A."/>
            <person name="Karasinski D."/>
            <person name="Kautmanova I."/>
            <person name="Kiss B."/>
            <person name="Kocsube S."/>
            <person name="Kotiranta H."/>
            <person name="LaButti K.M."/>
            <person name="Lechner B.E."/>
            <person name="Liimatainen K."/>
            <person name="Lipzen A."/>
            <person name="Lukacs Z."/>
            <person name="Mihaltcheva S."/>
            <person name="Morgado L.N."/>
            <person name="Niskanen T."/>
            <person name="Noordeloos M.E."/>
            <person name="Ohm R.A."/>
            <person name="Ortiz-Santana B."/>
            <person name="Ovrebo C."/>
            <person name="Racz N."/>
            <person name="Riley R."/>
            <person name="Savchenko A."/>
            <person name="Shiryaev A."/>
            <person name="Soop K."/>
            <person name="Spirin V."/>
            <person name="Szebenyi C."/>
            <person name="Tomsovsky M."/>
            <person name="Tulloss R.E."/>
            <person name="Uehling J."/>
            <person name="Grigoriev I.V."/>
            <person name="Vagvolgyi C."/>
            <person name="Papp T."/>
            <person name="Martin F.M."/>
            <person name="Miettinen O."/>
            <person name="Hibbett D.S."/>
            <person name="Nagy L.G."/>
        </authorList>
    </citation>
    <scope>NUCLEOTIDE SEQUENCE [LARGE SCALE GENOMIC DNA]</scope>
    <source>
        <strain evidence="1 2">FP101781</strain>
    </source>
</reference>
<evidence type="ECO:0000313" key="1">
    <source>
        <dbReference type="EMBL" id="TEB21319.1"/>
    </source>
</evidence>
<dbReference type="AlphaFoldDB" id="A0A4Y7SJB4"/>
<keyword evidence="2" id="KW-1185">Reference proteome</keyword>
<dbReference type="EMBL" id="QPFP01000115">
    <property type="protein sequence ID" value="TEB21319.1"/>
    <property type="molecule type" value="Genomic_DNA"/>
</dbReference>
<accession>A0A4Y7SJB4</accession>
<comment type="caution">
    <text evidence="1">The sequence shown here is derived from an EMBL/GenBank/DDBJ whole genome shotgun (WGS) entry which is preliminary data.</text>
</comment>
<organism evidence="1 2">
    <name type="scientific">Coprinellus micaceus</name>
    <name type="common">Glistening ink-cap mushroom</name>
    <name type="synonym">Coprinus micaceus</name>
    <dbReference type="NCBI Taxonomy" id="71717"/>
    <lineage>
        <taxon>Eukaryota</taxon>
        <taxon>Fungi</taxon>
        <taxon>Dikarya</taxon>
        <taxon>Basidiomycota</taxon>
        <taxon>Agaricomycotina</taxon>
        <taxon>Agaricomycetes</taxon>
        <taxon>Agaricomycetidae</taxon>
        <taxon>Agaricales</taxon>
        <taxon>Agaricineae</taxon>
        <taxon>Psathyrellaceae</taxon>
        <taxon>Coprinellus</taxon>
    </lineage>
</organism>